<dbReference type="OrthoDB" id="10494379at2759"/>
<name>A0A2G8K7H8_STIJA</name>
<evidence type="ECO:0000256" key="1">
    <source>
        <dbReference type="SAM" id="MobiDB-lite"/>
    </source>
</evidence>
<keyword evidence="3" id="KW-1185">Reference proteome</keyword>
<evidence type="ECO:0000313" key="2">
    <source>
        <dbReference type="EMBL" id="PIK43961.1"/>
    </source>
</evidence>
<organism evidence="2 3">
    <name type="scientific">Stichopus japonicus</name>
    <name type="common">Sea cucumber</name>
    <dbReference type="NCBI Taxonomy" id="307972"/>
    <lineage>
        <taxon>Eukaryota</taxon>
        <taxon>Metazoa</taxon>
        <taxon>Echinodermata</taxon>
        <taxon>Eleutherozoa</taxon>
        <taxon>Echinozoa</taxon>
        <taxon>Holothuroidea</taxon>
        <taxon>Aspidochirotacea</taxon>
        <taxon>Aspidochirotida</taxon>
        <taxon>Stichopodidae</taxon>
        <taxon>Apostichopus</taxon>
    </lineage>
</organism>
<reference evidence="2 3" key="1">
    <citation type="journal article" date="2017" name="PLoS Biol.">
        <title>The sea cucumber genome provides insights into morphological evolution and visceral regeneration.</title>
        <authorList>
            <person name="Zhang X."/>
            <person name="Sun L."/>
            <person name="Yuan J."/>
            <person name="Sun Y."/>
            <person name="Gao Y."/>
            <person name="Zhang L."/>
            <person name="Li S."/>
            <person name="Dai H."/>
            <person name="Hamel J.F."/>
            <person name="Liu C."/>
            <person name="Yu Y."/>
            <person name="Liu S."/>
            <person name="Lin W."/>
            <person name="Guo K."/>
            <person name="Jin S."/>
            <person name="Xu P."/>
            <person name="Storey K.B."/>
            <person name="Huan P."/>
            <person name="Zhang T."/>
            <person name="Zhou Y."/>
            <person name="Zhang J."/>
            <person name="Lin C."/>
            <person name="Li X."/>
            <person name="Xing L."/>
            <person name="Huo D."/>
            <person name="Sun M."/>
            <person name="Wang L."/>
            <person name="Mercier A."/>
            <person name="Li F."/>
            <person name="Yang H."/>
            <person name="Xiang J."/>
        </authorList>
    </citation>
    <scope>NUCLEOTIDE SEQUENCE [LARGE SCALE GENOMIC DNA]</scope>
    <source>
        <strain evidence="2">Shaxun</strain>
        <tissue evidence="2">Muscle</tissue>
    </source>
</reference>
<comment type="caution">
    <text evidence="2">The sequence shown here is derived from an EMBL/GenBank/DDBJ whole genome shotgun (WGS) entry which is preliminary data.</text>
</comment>
<evidence type="ECO:0000313" key="3">
    <source>
        <dbReference type="Proteomes" id="UP000230750"/>
    </source>
</evidence>
<feature type="compositionally biased region" description="Basic residues" evidence="1">
    <location>
        <begin position="61"/>
        <end position="73"/>
    </location>
</feature>
<feature type="region of interest" description="Disordered" evidence="1">
    <location>
        <begin position="47"/>
        <end position="73"/>
    </location>
</feature>
<proteinExistence type="predicted"/>
<accession>A0A2G8K7H8</accession>
<gene>
    <name evidence="2" type="ORF">BSL78_19193</name>
</gene>
<sequence length="277" mass="31261">MSVMLVTNPKSQTQVTIYVSPSALLNVLIDSGLHLVDNRYGNTGMTDMLSGGYNTQGKVSPRNRKREKAHVKMRDRMRRKMYGSSVLQTRLQNPASNTSRSLPAITTIADQETVSPKKSLLNRDGYWRTQQERYDTMLHTGNPTIGGNRDNESIQSLMNRVMEKKRQTQPIQNNSLLTIRSYRRPTAPYAIQQQSLIKKMVGIAPSSRKAEKKGPYVLVLQTRKNSKSLKEPKNTKDLQPVVAPSDDKVSSEKTLSSPESKPEIKPLPQISKWKPNQ</sequence>
<dbReference type="Proteomes" id="UP000230750">
    <property type="component" value="Unassembled WGS sequence"/>
</dbReference>
<dbReference type="AlphaFoldDB" id="A0A2G8K7H8"/>
<dbReference type="EMBL" id="MRZV01000812">
    <property type="protein sequence ID" value="PIK43961.1"/>
    <property type="molecule type" value="Genomic_DNA"/>
</dbReference>
<feature type="region of interest" description="Disordered" evidence="1">
    <location>
        <begin position="223"/>
        <end position="277"/>
    </location>
</feature>
<protein>
    <submittedName>
        <fullName evidence="2">Uncharacterized protein</fullName>
    </submittedName>
</protein>